<feature type="region of interest" description="Disordered" evidence="7">
    <location>
        <begin position="34"/>
        <end position="101"/>
    </location>
</feature>
<name>A0A484FGE8_COLOR</name>
<dbReference type="STRING" id="1213857.A0A484FGE8"/>
<dbReference type="AlphaFoldDB" id="A0A484FGE8"/>
<feature type="region of interest" description="Disordered" evidence="7">
    <location>
        <begin position="117"/>
        <end position="138"/>
    </location>
</feature>
<dbReference type="InterPro" id="IPR018305">
    <property type="entry name" value="Ribosomal_m50"/>
</dbReference>
<dbReference type="GO" id="GO:0005739">
    <property type="term" value="C:mitochondrion"/>
    <property type="evidence" value="ECO:0007669"/>
    <property type="project" value="UniProtKB-SubCell"/>
</dbReference>
<protein>
    <recommendedName>
        <fullName evidence="6">Large ribosomal subunit protein mL50</fullName>
    </recommendedName>
</protein>
<evidence type="ECO:0000313" key="8">
    <source>
        <dbReference type="EMBL" id="TDZ16731.1"/>
    </source>
</evidence>
<keyword evidence="9" id="KW-1185">Reference proteome</keyword>
<reference evidence="9" key="2">
    <citation type="journal article" date="2019" name="Mol. Plant Microbe Interact.">
        <title>Genome sequence resources for four phytopathogenic fungi from the Colletotrichum orbiculare species complex.</title>
        <authorList>
            <person name="Gan P."/>
            <person name="Tsushima A."/>
            <person name="Narusaka M."/>
            <person name="Narusaka Y."/>
            <person name="Takano Y."/>
            <person name="Kubo Y."/>
            <person name="Shirasu K."/>
        </authorList>
    </citation>
    <scope>GENOME REANNOTATION</scope>
    <source>
        <strain evidence="9">104-T / ATCC 96160 / CBS 514.97 / LARS 414 / MAFF 240422</strain>
    </source>
</reference>
<dbReference type="EMBL" id="AMCV02000033">
    <property type="protein sequence ID" value="TDZ16731.1"/>
    <property type="molecule type" value="Genomic_DNA"/>
</dbReference>
<reference evidence="9" key="1">
    <citation type="journal article" date="2013" name="New Phytol.">
        <title>Comparative genomic and transcriptomic analyses reveal the hemibiotrophic stage shift of Colletotrichum fungi.</title>
        <authorList>
            <person name="Gan P."/>
            <person name="Ikeda K."/>
            <person name="Irieda H."/>
            <person name="Narusaka M."/>
            <person name="O'Connell R.J."/>
            <person name="Narusaka Y."/>
            <person name="Takano Y."/>
            <person name="Kubo Y."/>
            <person name="Shirasu K."/>
        </authorList>
    </citation>
    <scope>NUCLEOTIDE SEQUENCE [LARGE SCALE GENOMIC DNA]</scope>
    <source>
        <strain evidence="9">104-T / ATCC 96160 / CBS 514.97 / LARS 414 / MAFF 240422</strain>
    </source>
</reference>
<comment type="subcellular location">
    <subcellularLocation>
        <location evidence="1">Mitochondrion</location>
    </subcellularLocation>
</comment>
<dbReference type="Pfam" id="PF10501">
    <property type="entry name" value="Ribosomal_L50"/>
    <property type="match status" value="1"/>
</dbReference>
<dbReference type="Proteomes" id="UP000014480">
    <property type="component" value="Unassembled WGS sequence"/>
</dbReference>
<feature type="compositionally biased region" description="Basic and acidic residues" evidence="7">
    <location>
        <begin position="73"/>
        <end position="99"/>
    </location>
</feature>
<evidence type="ECO:0000313" key="9">
    <source>
        <dbReference type="Proteomes" id="UP000014480"/>
    </source>
</evidence>
<proteinExistence type="inferred from homology"/>
<evidence type="ECO:0000256" key="7">
    <source>
        <dbReference type="SAM" id="MobiDB-lite"/>
    </source>
</evidence>
<gene>
    <name evidence="8" type="ORF">Cob_v010299</name>
</gene>
<feature type="compositionally biased region" description="Basic residues" evidence="7">
    <location>
        <begin position="123"/>
        <end position="138"/>
    </location>
</feature>
<organism evidence="8 9">
    <name type="scientific">Colletotrichum orbiculare (strain 104-T / ATCC 96160 / CBS 514.97 / LARS 414 / MAFF 240422)</name>
    <name type="common">Cucumber anthracnose fungus</name>
    <name type="synonym">Colletotrichum lagenarium</name>
    <dbReference type="NCBI Taxonomy" id="1213857"/>
    <lineage>
        <taxon>Eukaryota</taxon>
        <taxon>Fungi</taxon>
        <taxon>Dikarya</taxon>
        <taxon>Ascomycota</taxon>
        <taxon>Pezizomycotina</taxon>
        <taxon>Sordariomycetes</taxon>
        <taxon>Hypocreomycetidae</taxon>
        <taxon>Glomerellales</taxon>
        <taxon>Glomerellaceae</taxon>
        <taxon>Colletotrichum</taxon>
        <taxon>Colletotrichum orbiculare species complex</taxon>
    </lineage>
</organism>
<dbReference type="OrthoDB" id="4851458at2759"/>
<feature type="region of interest" description="Disordered" evidence="7">
    <location>
        <begin position="544"/>
        <end position="567"/>
    </location>
</feature>
<dbReference type="GO" id="GO:1990904">
    <property type="term" value="C:ribonucleoprotein complex"/>
    <property type="evidence" value="ECO:0007669"/>
    <property type="project" value="UniProtKB-KW"/>
</dbReference>
<evidence type="ECO:0000256" key="2">
    <source>
        <dbReference type="ARBA" id="ARBA00008860"/>
    </source>
</evidence>
<accession>A0A484FGE8</accession>
<keyword evidence="3" id="KW-0689">Ribosomal protein</keyword>
<evidence type="ECO:0000256" key="6">
    <source>
        <dbReference type="ARBA" id="ARBA00035183"/>
    </source>
</evidence>
<evidence type="ECO:0000256" key="3">
    <source>
        <dbReference type="ARBA" id="ARBA00022980"/>
    </source>
</evidence>
<evidence type="ECO:0000256" key="5">
    <source>
        <dbReference type="ARBA" id="ARBA00023274"/>
    </source>
</evidence>
<comment type="similarity">
    <text evidence="2">Belongs to the mitochondrion-specific ribosomal protein mL50 family.</text>
</comment>
<keyword evidence="5" id="KW-0687">Ribonucleoprotein</keyword>
<sequence>MRRVPRLRQSGLLASVAPSCPCASPATLPMAARAAFSTTPQPASRTDKLRKLLWRGEAPGPEDPYNPEASQALKEEQRARDLAEAEAKRREELDQQLERDLEESNASVELFRNEAQQAAANTKKQRKPKRPHSRLKTRNKITKAPDAEALKEMTYVRANTIDELEEVELPEGWWDRNDRWGPESQYAGFSARAISERITDPNVLKLAVRQAVAEVVAVNALGQGEKLKEKWNVTGRTALDKALKLRIGRTENGELLVEDKESVQSDIVSALSAEASGEETGVFADVMSAEEAKEIVESLDSEWLQTPLQDPAVKFAVHKRVFQLTGQYVNDAKLLTVGTAGSFVATVVKPPKPTKVAEAIAEQELPQLRNVRVFDRRVTPIDKETMVGRWKVIKEELEKRSLPVTGHEHLPRPVQRGWITGRSKASIGPFCSHHDCESAPTLPPDPIYRSVWRKTCHLFRKLIAYLDEEGATPECCAFLLVQAGASFHLYCSLQEVAYQLAFFLRIPFVKTSPPTHHQSGNSLHLPLQEERLCLRYIAGDYPPSPASTTSSTSTHQSGDFLLPPLSDRRTPRLYQFGDSPFHQSNRAETLPATSSFLHINLVVERLLGFTNTSQALVPLNDLGTCRYQYWSRKVYVCNKGPSDHNPDSRLEDACACRPVYEAFGCAVVQRRPVCSAYGTRKWHAFRRHLIN</sequence>
<evidence type="ECO:0000256" key="1">
    <source>
        <dbReference type="ARBA" id="ARBA00004173"/>
    </source>
</evidence>
<keyword evidence="4" id="KW-0496">Mitochondrion</keyword>
<comment type="caution">
    <text evidence="8">The sequence shown here is derived from an EMBL/GenBank/DDBJ whole genome shotgun (WGS) entry which is preliminary data.</text>
</comment>
<dbReference type="GO" id="GO:0005840">
    <property type="term" value="C:ribosome"/>
    <property type="evidence" value="ECO:0007669"/>
    <property type="project" value="UniProtKB-KW"/>
</dbReference>
<evidence type="ECO:0000256" key="4">
    <source>
        <dbReference type="ARBA" id="ARBA00023128"/>
    </source>
</evidence>